<dbReference type="PRINTS" id="PR00988">
    <property type="entry name" value="URIDINKINASE"/>
</dbReference>
<evidence type="ECO:0000259" key="1">
    <source>
        <dbReference type="Pfam" id="PF00485"/>
    </source>
</evidence>
<evidence type="ECO:0000313" key="3">
    <source>
        <dbReference type="Proteomes" id="UP001231941"/>
    </source>
</evidence>
<dbReference type="InterPro" id="IPR006083">
    <property type="entry name" value="PRK/URK"/>
</dbReference>
<dbReference type="GO" id="GO:0016301">
    <property type="term" value="F:kinase activity"/>
    <property type="evidence" value="ECO:0007669"/>
    <property type="project" value="UniProtKB-KW"/>
</dbReference>
<keyword evidence="3" id="KW-1185">Reference proteome</keyword>
<sequence length="212" mass="24487">MNLLIKDIYNKLMSTIEGSKTILIGIDGCGGAGKSTLAQSFKKVNPEKVTVIHMDDFYKTSLQRESVKESDIGGNWDITRVKKQVLIPLSQNQNTEYQRYDWNEDNLAEWNKVPCGELVVIEGCYSLIKELETYYDFKIWIETPKDLRLSRGIERDGEEKRHLWEDLWMPAEELYIKSQNPTDKADLVIDGIGENSNIQDLEVRAIDIKRLK</sequence>
<dbReference type="InterPro" id="IPR027417">
    <property type="entry name" value="P-loop_NTPase"/>
</dbReference>
<dbReference type="Gene3D" id="3.40.50.300">
    <property type="entry name" value="P-loop containing nucleotide triphosphate hydrolases"/>
    <property type="match status" value="1"/>
</dbReference>
<comment type="caution">
    <text evidence="2">The sequence shown here is derived from an EMBL/GenBank/DDBJ whole genome shotgun (WGS) entry which is preliminary data.</text>
</comment>
<name>A0ABT9IY97_9BACL</name>
<organism evidence="2 3">
    <name type="scientific">Chengkuizengella axinellae</name>
    <dbReference type="NCBI Taxonomy" id="3064388"/>
    <lineage>
        <taxon>Bacteria</taxon>
        <taxon>Bacillati</taxon>
        <taxon>Bacillota</taxon>
        <taxon>Bacilli</taxon>
        <taxon>Bacillales</taxon>
        <taxon>Paenibacillaceae</taxon>
        <taxon>Chengkuizengella</taxon>
    </lineage>
</organism>
<feature type="domain" description="Phosphoribulokinase/uridine kinase" evidence="1">
    <location>
        <begin position="23"/>
        <end position="192"/>
    </location>
</feature>
<dbReference type="EMBL" id="JAVAMP010000002">
    <property type="protein sequence ID" value="MDP5274228.1"/>
    <property type="molecule type" value="Genomic_DNA"/>
</dbReference>
<dbReference type="SUPFAM" id="SSF52540">
    <property type="entry name" value="P-loop containing nucleoside triphosphate hydrolases"/>
    <property type="match status" value="1"/>
</dbReference>
<evidence type="ECO:0000313" key="2">
    <source>
        <dbReference type="EMBL" id="MDP5274228.1"/>
    </source>
</evidence>
<proteinExistence type="predicted"/>
<dbReference type="PANTHER" id="PTHR10285">
    <property type="entry name" value="URIDINE KINASE"/>
    <property type="match status" value="1"/>
</dbReference>
<gene>
    <name evidence="2" type="ORF">Q5Y73_08920</name>
</gene>
<dbReference type="RefSeq" id="WP_305991513.1">
    <property type="nucleotide sequence ID" value="NZ_JAVAMP010000002.1"/>
</dbReference>
<reference evidence="2 3" key="1">
    <citation type="submission" date="2023-08" db="EMBL/GenBank/DDBJ databases">
        <authorList>
            <person name="Park J.-S."/>
        </authorList>
    </citation>
    <scope>NUCLEOTIDE SEQUENCE [LARGE SCALE GENOMIC DNA]</scope>
    <source>
        <strain evidence="2 3">2205SS18-9</strain>
    </source>
</reference>
<keyword evidence="2" id="KW-0418">Kinase</keyword>
<dbReference type="Pfam" id="PF00485">
    <property type="entry name" value="PRK"/>
    <property type="match status" value="1"/>
</dbReference>
<keyword evidence="2" id="KW-0808">Transferase</keyword>
<protein>
    <submittedName>
        <fullName evidence="2">Uridine kinase</fullName>
    </submittedName>
</protein>
<dbReference type="Proteomes" id="UP001231941">
    <property type="component" value="Unassembled WGS sequence"/>
</dbReference>
<accession>A0ABT9IY97</accession>